<dbReference type="InterPro" id="IPR011051">
    <property type="entry name" value="RmlC_Cupin_sf"/>
</dbReference>
<dbReference type="AlphaFoldDB" id="A0A8B6X9F6"/>
<dbReference type="Gene3D" id="2.60.120.10">
    <property type="entry name" value="Jelly Rolls"/>
    <property type="match status" value="1"/>
</dbReference>
<dbReference type="Proteomes" id="UP000675920">
    <property type="component" value="Unplaced"/>
</dbReference>
<dbReference type="RefSeq" id="WP_051378302.1">
    <property type="nucleotide sequence ID" value="NZ_AXWS01000008.1"/>
</dbReference>
<evidence type="ECO:0000313" key="3">
    <source>
        <dbReference type="RefSeq" id="WP_051378302.1"/>
    </source>
</evidence>
<accession>A0A8B6X9F6</accession>
<sequence length="130" mass="14503">MPDTFPDLFWTSASNPASGWTPLRYTLDGAEHEFGEYTLLRERGSEGSVLQVGVWRCDKLGDTPFASEDGDETFLLLEGELLITEVASGRRHHYRAGDICTWTKGTRTVWTLTVPVRKMFVIADPAPVSP</sequence>
<protein>
    <submittedName>
        <fullName evidence="3">Cupin domain-containing protein</fullName>
    </submittedName>
</protein>
<reference evidence="3" key="2">
    <citation type="journal article" date="2010" name="Nat. Chem. Biol.">
        <title>Ureide catabolism in Arabidopsis thaliana and Escherichia coli.</title>
        <authorList>
            <person name="Werner A.K."/>
            <person name="Romeis T."/>
            <person name="Witte C.P."/>
        </authorList>
    </citation>
    <scope>NUCLEOTIDE SEQUENCE</scope>
</reference>
<dbReference type="InterPro" id="IPR008579">
    <property type="entry name" value="UGlyAH_Cupin_dom"/>
</dbReference>
<name>A0A8B6X9F6_9BURK</name>
<reference evidence="3" key="4">
    <citation type="journal article" date="2016" name="Mol. Microbiol.">
        <title>The EutQ and EutP proteins are novel acetate kinases involved in ethanolamine catabolism: physiological implications for the function of the ethanolamine metabolosome in Salmonella enterica.</title>
        <authorList>
            <person name="Moore T.C."/>
            <person name="Escalante-Semerena J.C."/>
        </authorList>
    </citation>
    <scope>NUCLEOTIDE SEQUENCE</scope>
</reference>
<dbReference type="InterPro" id="IPR014710">
    <property type="entry name" value="RmlC-like_jellyroll"/>
</dbReference>
<keyword evidence="2" id="KW-1185">Reference proteome</keyword>
<reference evidence="3" key="1">
    <citation type="journal article" date="2010" name="ACS Chem. Biol.">
        <title>Chemical basis of nitrogen recovery through the ureide pathway: formation and hydrolysis of S-ureidoglycine in plants and bacteria.</title>
        <authorList>
            <person name="Serventi F."/>
            <person name="Ramazzina I."/>
            <person name="Lamberto I."/>
            <person name="Puggioni V."/>
            <person name="Gatti R."/>
            <person name="Percudani R."/>
        </authorList>
    </citation>
    <scope>NUCLEOTIDE SEQUENCE</scope>
</reference>
<evidence type="ECO:0000259" key="1">
    <source>
        <dbReference type="Pfam" id="PF05899"/>
    </source>
</evidence>
<dbReference type="SUPFAM" id="SSF51182">
    <property type="entry name" value="RmlC-like cupins"/>
    <property type="match status" value="1"/>
</dbReference>
<evidence type="ECO:0000313" key="2">
    <source>
        <dbReference type="Proteomes" id="UP000675920"/>
    </source>
</evidence>
<reference evidence="3" key="3">
    <citation type="journal article" date="2012" name="PLoS ONE">
        <title>Structural insight into the Clostridium difficile ethanolamine utilisation microcompartment.</title>
        <authorList>
            <person name="Pitts A.C."/>
            <person name="Tuck L.R."/>
            <person name="Faulds-Pain A."/>
            <person name="Lewis R.J."/>
            <person name="Marles-Wright J."/>
        </authorList>
    </citation>
    <scope>NUCLEOTIDE SEQUENCE</scope>
</reference>
<dbReference type="Pfam" id="PF05899">
    <property type="entry name" value="Cupin_3"/>
    <property type="match status" value="1"/>
</dbReference>
<organism evidence="2 3">
    <name type="scientific">Derxia gummosa DSM 723</name>
    <dbReference type="NCBI Taxonomy" id="1121388"/>
    <lineage>
        <taxon>Bacteria</taxon>
        <taxon>Pseudomonadati</taxon>
        <taxon>Pseudomonadota</taxon>
        <taxon>Betaproteobacteria</taxon>
        <taxon>Burkholderiales</taxon>
        <taxon>Alcaligenaceae</taxon>
        <taxon>Derxia</taxon>
    </lineage>
</organism>
<reference evidence="3" key="5">
    <citation type="submission" date="2025-08" db="UniProtKB">
        <authorList>
            <consortium name="RefSeq"/>
        </authorList>
    </citation>
    <scope>IDENTIFICATION</scope>
</reference>
<proteinExistence type="predicted"/>
<feature type="domain" description="(S)-ureidoglycine aminohydrolase cupin" evidence="1">
    <location>
        <begin position="46"/>
        <end position="120"/>
    </location>
</feature>
<dbReference type="OrthoDB" id="9799053at2"/>